<evidence type="ECO:0008006" key="4">
    <source>
        <dbReference type="Google" id="ProtNLM"/>
    </source>
</evidence>
<feature type="non-terminal residue" evidence="2">
    <location>
        <position position="1"/>
    </location>
</feature>
<dbReference type="Proteomes" id="UP001529510">
    <property type="component" value="Unassembled WGS sequence"/>
</dbReference>
<proteinExistence type="predicted"/>
<feature type="non-terminal residue" evidence="2">
    <location>
        <position position="546"/>
    </location>
</feature>
<feature type="region of interest" description="Disordered" evidence="1">
    <location>
        <begin position="481"/>
        <end position="546"/>
    </location>
</feature>
<feature type="compositionally biased region" description="Acidic residues" evidence="1">
    <location>
        <begin position="487"/>
        <end position="503"/>
    </location>
</feature>
<evidence type="ECO:0000313" key="3">
    <source>
        <dbReference type="Proteomes" id="UP001529510"/>
    </source>
</evidence>
<feature type="region of interest" description="Disordered" evidence="1">
    <location>
        <begin position="129"/>
        <end position="465"/>
    </location>
</feature>
<feature type="compositionally biased region" description="Basic and acidic residues" evidence="1">
    <location>
        <begin position="142"/>
        <end position="202"/>
    </location>
</feature>
<feature type="compositionally biased region" description="Basic and acidic residues" evidence="1">
    <location>
        <begin position="240"/>
        <end position="261"/>
    </location>
</feature>
<organism evidence="2 3">
    <name type="scientific">Cirrhinus mrigala</name>
    <name type="common">Mrigala</name>
    <dbReference type="NCBI Taxonomy" id="683832"/>
    <lineage>
        <taxon>Eukaryota</taxon>
        <taxon>Metazoa</taxon>
        <taxon>Chordata</taxon>
        <taxon>Craniata</taxon>
        <taxon>Vertebrata</taxon>
        <taxon>Euteleostomi</taxon>
        <taxon>Actinopterygii</taxon>
        <taxon>Neopterygii</taxon>
        <taxon>Teleostei</taxon>
        <taxon>Ostariophysi</taxon>
        <taxon>Cypriniformes</taxon>
        <taxon>Cyprinidae</taxon>
        <taxon>Labeoninae</taxon>
        <taxon>Labeonini</taxon>
        <taxon>Cirrhinus</taxon>
    </lineage>
</organism>
<feature type="compositionally biased region" description="Basic and acidic residues" evidence="1">
    <location>
        <begin position="445"/>
        <end position="465"/>
    </location>
</feature>
<reference evidence="2 3" key="1">
    <citation type="submission" date="2024-05" db="EMBL/GenBank/DDBJ databases">
        <title>Genome sequencing and assembly of Indian major carp, Cirrhinus mrigala (Hamilton, 1822).</title>
        <authorList>
            <person name="Mohindra V."/>
            <person name="Chowdhury L.M."/>
            <person name="Lal K."/>
            <person name="Jena J.K."/>
        </authorList>
    </citation>
    <scope>NUCLEOTIDE SEQUENCE [LARGE SCALE GENOMIC DNA]</scope>
    <source>
        <strain evidence="2">CM1030</strain>
        <tissue evidence="2">Blood</tissue>
    </source>
</reference>
<accession>A0ABD0QF05</accession>
<feature type="compositionally biased region" description="Acidic residues" evidence="1">
    <location>
        <begin position="517"/>
        <end position="526"/>
    </location>
</feature>
<evidence type="ECO:0000256" key="1">
    <source>
        <dbReference type="SAM" id="MobiDB-lite"/>
    </source>
</evidence>
<feature type="compositionally biased region" description="Basic and acidic residues" evidence="1">
    <location>
        <begin position="296"/>
        <end position="307"/>
    </location>
</feature>
<dbReference type="EMBL" id="JAMKFB020000009">
    <property type="protein sequence ID" value="KAL0184768.1"/>
    <property type="molecule type" value="Genomic_DNA"/>
</dbReference>
<feature type="compositionally biased region" description="Basic and acidic residues" evidence="1">
    <location>
        <begin position="271"/>
        <end position="283"/>
    </location>
</feature>
<feature type="region of interest" description="Disordered" evidence="1">
    <location>
        <begin position="47"/>
        <end position="101"/>
    </location>
</feature>
<feature type="compositionally biased region" description="Basic and acidic residues" evidence="1">
    <location>
        <begin position="53"/>
        <end position="101"/>
    </location>
</feature>
<protein>
    <recommendedName>
        <fullName evidence="4">Titin</fullName>
    </recommendedName>
</protein>
<sequence length="546" mass="61690">REEPPTEEGPLLRKVEKAEIVGEEMVYSKAVTEITLTSSYEVKEDTWSYESATKTEKISKEEEKKTEQYKDVREKKEITPEIGEREVEDKGKQEKKIPVEDEPKIPLKKVTKSISTEKEQETVKLKPVEKLDKAVAGPQKDSNIDKSKDSTGVQKHERLIKDEPVSKKKIDVTPTDQKTKEPIMPKPVVVKDEISKEPEKFPKKTKRILPHDEEPETVTLKPFSKESHADVSPEMVPQKQTEKKPVDIKHPKRPETTHILKEPQIQVQEPGKSEEAEKVKKLESPQPIKSTTTPEKTQEDLKEEGKGITKKRGIIPTDETKKEEVSLKPVEVKRIAEKTPSPKVDKPSPQVTPLIKKSPKDDDKPAMTPKILSPKEKERKEEISLKPTEPAELKKTPSPKAEMPKPKPTESIPMGRKSSAKSPKQVSPKDSLESVILKKVSKAVSPKEEKTTQEPSLKKSEDKLPMVKELSPSVLQLQKIPTQQEEVVQEQEVVDGEEEEETWGWELTPRDSYGSETFDEAFEDGVVETPGMGDKKGETVAPKAHH</sequence>
<comment type="caution">
    <text evidence="2">The sequence shown here is derived from an EMBL/GenBank/DDBJ whole genome shotgun (WGS) entry which is preliminary data.</text>
</comment>
<feature type="compositionally biased region" description="Basic and acidic residues" evidence="1">
    <location>
        <begin position="318"/>
        <end position="337"/>
    </location>
</feature>
<evidence type="ECO:0000313" key="2">
    <source>
        <dbReference type="EMBL" id="KAL0184768.1"/>
    </source>
</evidence>
<name>A0ABD0QF05_CIRMR</name>
<gene>
    <name evidence="2" type="ORF">M9458_020464</name>
</gene>
<feature type="compositionally biased region" description="Basic and acidic residues" evidence="1">
    <location>
        <begin position="373"/>
        <end position="395"/>
    </location>
</feature>
<keyword evidence="3" id="KW-1185">Reference proteome</keyword>
<dbReference type="AlphaFoldDB" id="A0ABD0QF05"/>